<organism evidence="7 8">
    <name type="scientific">Planobispora siamensis</name>
    <dbReference type="NCBI Taxonomy" id="936338"/>
    <lineage>
        <taxon>Bacteria</taxon>
        <taxon>Bacillati</taxon>
        <taxon>Actinomycetota</taxon>
        <taxon>Actinomycetes</taxon>
        <taxon>Streptosporangiales</taxon>
        <taxon>Streptosporangiaceae</taxon>
        <taxon>Planobispora</taxon>
    </lineage>
</organism>
<dbReference type="SUPFAM" id="SSF103473">
    <property type="entry name" value="MFS general substrate transporter"/>
    <property type="match status" value="1"/>
</dbReference>
<evidence type="ECO:0000313" key="8">
    <source>
        <dbReference type="Proteomes" id="UP000619788"/>
    </source>
</evidence>
<dbReference type="GO" id="GO:0022857">
    <property type="term" value="F:transmembrane transporter activity"/>
    <property type="evidence" value="ECO:0007669"/>
    <property type="project" value="InterPro"/>
</dbReference>
<dbReference type="Gene3D" id="1.20.1720.10">
    <property type="entry name" value="Multidrug resistance protein D"/>
    <property type="match status" value="1"/>
</dbReference>
<evidence type="ECO:0000256" key="3">
    <source>
        <dbReference type="ARBA" id="ARBA00022989"/>
    </source>
</evidence>
<protein>
    <submittedName>
        <fullName evidence="7">MFS transporter</fullName>
    </submittedName>
</protein>
<feature type="transmembrane region" description="Helical" evidence="5">
    <location>
        <begin position="306"/>
        <end position="323"/>
    </location>
</feature>
<evidence type="ECO:0000256" key="1">
    <source>
        <dbReference type="ARBA" id="ARBA00004651"/>
    </source>
</evidence>
<dbReference type="AlphaFoldDB" id="A0A8J3SMI3"/>
<feature type="transmembrane region" description="Helical" evidence="5">
    <location>
        <begin position="329"/>
        <end position="351"/>
    </location>
</feature>
<sequence>MLVVYVTAMCMNGLDATIVNPALFVIAADLGVTPAASNLVEGAFLASLSVSMPLAGWLCDRYGAGRVFLAALTLFTAASALCGAAWDLGSLVGFRVLQGIGGGVLTPAGMTMLFTAYRPEERMSLSRYIVVPTALAPVLGPVLGGLLAEHLSWRWAFLLNVPFGLAVILLGAVTAGVLRPVPAAAAAAVTTGPADGLVNGPVGGPVDGPAPGSGQAGSGPRGLWGLVDLLGLRLLAERGFLRGTVSASLSAAGLMGMLFVFPLMYQDGRGASAADAGLVIFPEALGLMAAGFLVDRACARWGERAVIVLGMLGGAALFAALALTEPGPWTLRAIMFSVGLVLGQAVTAVQISSFTTVAPPTMGRAMALFQSLRMLGGALGVAVCALAVPSGYPAAMLVATAFLLAAALAAPAGGTRPSPPHG</sequence>
<feature type="transmembrane region" description="Helical" evidence="5">
    <location>
        <begin position="372"/>
        <end position="388"/>
    </location>
</feature>
<proteinExistence type="predicted"/>
<reference evidence="7 8" key="1">
    <citation type="submission" date="2021-01" db="EMBL/GenBank/DDBJ databases">
        <title>Whole genome shotgun sequence of Planobispora siamensis NBRC 107568.</title>
        <authorList>
            <person name="Komaki H."/>
            <person name="Tamura T."/>
        </authorList>
    </citation>
    <scope>NUCLEOTIDE SEQUENCE [LARGE SCALE GENOMIC DNA]</scope>
    <source>
        <strain evidence="7 8">NBRC 107568</strain>
    </source>
</reference>
<dbReference type="Proteomes" id="UP000619788">
    <property type="component" value="Unassembled WGS sequence"/>
</dbReference>
<feature type="domain" description="Major facilitator superfamily (MFS) profile" evidence="6">
    <location>
        <begin position="1"/>
        <end position="418"/>
    </location>
</feature>
<dbReference type="InterPro" id="IPR020846">
    <property type="entry name" value="MFS_dom"/>
</dbReference>
<evidence type="ECO:0000256" key="5">
    <source>
        <dbReference type="SAM" id="Phobius"/>
    </source>
</evidence>
<dbReference type="InterPro" id="IPR011701">
    <property type="entry name" value="MFS"/>
</dbReference>
<dbReference type="Gene3D" id="1.20.1250.20">
    <property type="entry name" value="MFS general substrate transporter like domains"/>
    <property type="match status" value="1"/>
</dbReference>
<feature type="transmembrane region" description="Helical" evidence="5">
    <location>
        <begin position="276"/>
        <end position="294"/>
    </location>
</feature>
<name>A0A8J3SMI3_9ACTN</name>
<feature type="transmembrane region" description="Helical" evidence="5">
    <location>
        <begin position="153"/>
        <end position="178"/>
    </location>
</feature>
<evidence type="ECO:0000256" key="4">
    <source>
        <dbReference type="ARBA" id="ARBA00023136"/>
    </source>
</evidence>
<feature type="transmembrane region" description="Helical" evidence="5">
    <location>
        <begin position="240"/>
        <end position="264"/>
    </location>
</feature>
<dbReference type="PROSITE" id="PS50850">
    <property type="entry name" value="MFS"/>
    <property type="match status" value="1"/>
</dbReference>
<keyword evidence="4 5" id="KW-0472">Membrane</keyword>
<keyword evidence="8" id="KW-1185">Reference proteome</keyword>
<feature type="transmembrane region" description="Helical" evidence="5">
    <location>
        <begin position="128"/>
        <end position="147"/>
    </location>
</feature>
<dbReference type="InterPro" id="IPR036259">
    <property type="entry name" value="MFS_trans_sf"/>
</dbReference>
<comment type="subcellular location">
    <subcellularLocation>
        <location evidence="1">Cell membrane</location>
        <topology evidence="1">Multi-pass membrane protein</topology>
    </subcellularLocation>
</comment>
<gene>
    <name evidence="7" type="primary">imrB</name>
    <name evidence="7" type="ORF">Psi01_29380</name>
</gene>
<dbReference type="PANTHER" id="PTHR23501:SF1">
    <property type="entry name" value="TRANSPORT PROTEIN HSRA-RELATED"/>
    <property type="match status" value="1"/>
</dbReference>
<feature type="transmembrane region" description="Helical" evidence="5">
    <location>
        <begin position="42"/>
        <end position="60"/>
    </location>
</feature>
<dbReference type="EMBL" id="BOOJ01000027">
    <property type="protein sequence ID" value="GIH92308.1"/>
    <property type="molecule type" value="Genomic_DNA"/>
</dbReference>
<dbReference type="Pfam" id="PF07690">
    <property type="entry name" value="MFS_1"/>
    <property type="match status" value="1"/>
</dbReference>
<comment type="caution">
    <text evidence="7">The sequence shown here is derived from an EMBL/GenBank/DDBJ whole genome shotgun (WGS) entry which is preliminary data.</text>
</comment>
<keyword evidence="2 5" id="KW-0812">Transmembrane</keyword>
<dbReference type="PANTHER" id="PTHR23501">
    <property type="entry name" value="MAJOR FACILITATOR SUPERFAMILY"/>
    <property type="match status" value="1"/>
</dbReference>
<evidence type="ECO:0000313" key="7">
    <source>
        <dbReference type="EMBL" id="GIH92308.1"/>
    </source>
</evidence>
<accession>A0A8J3SMI3</accession>
<dbReference type="GO" id="GO:0005886">
    <property type="term" value="C:plasma membrane"/>
    <property type="evidence" value="ECO:0007669"/>
    <property type="project" value="UniProtKB-SubCell"/>
</dbReference>
<feature type="transmembrane region" description="Helical" evidence="5">
    <location>
        <begin position="67"/>
        <end position="86"/>
    </location>
</feature>
<feature type="transmembrane region" description="Helical" evidence="5">
    <location>
        <begin position="92"/>
        <end position="116"/>
    </location>
</feature>
<evidence type="ECO:0000256" key="2">
    <source>
        <dbReference type="ARBA" id="ARBA00022692"/>
    </source>
</evidence>
<evidence type="ECO:0000259" key="6">
    <source>
        <dbReference type="PROSITE" id="PS50850"/>
    </source>
</evidence>
<keyword evidence="3 5" id="KW-1133">Transmembrane helix</keyword>